<evidence type="ECO:0000313" key="3">
    <source>
        <dbReference type="Proteomes" id="UP001218188"/>
    </source>
</evidence>
<keyword evidence="3" id="KW-1185">Reference proteome</keyword>
<sequence length="244" mass="26008">MRADGRIDGTREYAAEADPCNRLDGGSLAESTLIRRRLFTRAQPLSSSLPMPTLANGSASGYTSRYGCMRGLGHGANPEPMPSVEDSSEGGASYAVVLSGARVGEWQPASEAAVVAASLGEGEARRLMPGLAVGVSETEAEAPRCAISRTEAAAEGAYRIQIENFGIYHPRSAPTMSTVDPDVVVHGGHLRDLSEAEGAHRVQIQFFGIYYPAVNAADDEHRRRRGSGARCGYTRPQGTHLHRN</sequence>
<accession>A0AAD6SLV8</accession>
<dbReference type="Proteomes" id="UP001218188">
    <property type="component" value="Unassembled WGS sequence"/>
</dbReference>
<evidence type="ECO:0000256" key="1">
    <source>
        <dbReference type="SAM" id="MobiDB-lite"/>
    </source>
</evidence>
<dbReference type="AlphaFoldDB" id="A0AAD6SLV8"/>
<comment type="caution">
    <text evidence="2">The sequence shown here is derived from an EMBL/GenBank/DDBJ whole genome shotgun (WGS) entry which is preliminary data.</text>
</comment>
<feature type="region of interest" description="Disordered" evidence="1">
    <location>
        <begin position="221"/>
        <end position="244"/>
    </location>
</feature>
<gene>
    <name evidence="2" type="ORF">C8F04DRAFT_1187361</name>
</gene>
<evidence type="ECO:0000313" key="2">
    <source>
        <dbReference type="EMBL" id="KAJ7029850.1"/>
    </source>
</evidence>
<protein>
    <submittedName>
        <fullName evidence="2">Uncharacterized protein</fullName>
    </submittedName>
</protein>
<reference evidence="2" key="1">
    <citation type="submission" date="2023-03" db="EMBL/GenBank/DDBJ databases">
        <title>Massive genome expansion in bonnet fungi (Mycena s.s.) driven by repeated elements and novel gene families across ecological guilds.</title>
        <authorList>
            <consortium name="Lawrence Berkeley National Laboratory"/>
            <person name="Harder C.B."/>
            <person name="Miyauchi S."/>
            <person name="Viragh M."/>
            <person name="Kuo A."/>
            <person name="Thoen E."/>
            <person name="Andreopoulos B."/>
            <person name="Lu D."/>
            <person name="Skrede I."/>
            <person name="Drula E."/>
            <person name="Henrissat B."/>
            <person name="Morin E."/>
            <person name="Kohler A."/>
            <person name="Barry K."/>
            <person name="LaButti K."/>
            <person name="Morin E."/>
            <person name="Salamov A."/>
            <person name="Lipzen A."/>
            <person name="Mereny Z."/>
            <person name="Hegedus B."/>
            <person name="Baldrian P."/>
            <person name="Stursova M."/>
            <person name="Weitz H."/>
            <person name="Taylor A."/>
            <person name="Grigoriev I.V."/>
            <person name="Nagy L.G."/>
            <person name="Martin F."/>
            <person name="Kauserud H."/>
        </authorList>
    </citation>
    <scope>NUCLEOTIDE SEQUENCE</scope>
    <source>
        <strain evidence="2">CBHHK200</strain>
    </source>
</reference>
<organism evidence="2 3">
    <name type="scientific">Mycena alexandri</name>
    <dbReference type="NCBI Taxonomy" id="1745969"/>
    <lineage>
        <taxon>Eukaryota</taxon>
        <taxon>Fungi</taxon>
        <taxon>Dikarya</taxon>
        <taxon>Basidiomycota</taxon>
        <taxon>Agaricomycotina</taxon>
        <taxon>Agaricomycetes</taxon>
        <taxon>Agaricomycetidae</taxon>
        <taxon>Agaricales</taxon>
        <taxon>Marasmiineae</taxon>
        <taxon>Mycenaceae</taxon>
        <taxon>Mycena</taxon>
    </lineage>
</organism>
<dbReference type="EMBL" id="JARJCM010000097">
    <property type="protein sequence ID" value="KAJ7029850.1"/>
    <property type="molecule type" value="Genomic_DNA"/>
</dbReference>
<name>A0AAD6SLV8_9AGAR</name>
<proteinExistence type="predicted"/>